<dbReference type="Proteomes" id="UP000002051">
    <property type="component" value="Chromosome 5"/>
</dbReference>
<proteinExistence type="inferred from homology"/>
<evidence type="ECO:0000256" key="1">
    <source>
        <dbReference type="ARBA" id="ARBA00004240"/>
    </source>
</evidence>
<protein>
    <submittedName>
        <fullName evidence="11">ADP-ribosylation factor family protein</fullName>
    </submittedName>
</protein>
<dbReference type="InterPro" id="IPR006689">
    <property type="entry name" value="Small_GTPase_ARF/SAR"/>
</dbReference>
<dbReference type="GO" id="GO:0005783">
    <property type="term" value="C:endoplasmic reticulum"/>
    <property type="evidence" value="ECO:0007669"/>
    <property type="project" value="UniProtKB-SubCell"/>
</dbReference>
<evidence type="ECO:0000313" key="13">
    <source>
        <dbReference type="Proteomes" id="UP000002051"/>
    </source>
</evidence>
<keyword evidence="5" id="KW-0547">Nucleotide-binding</keyword>
<gene>
    <name evidence="11" type="ordered locus">MTR_5g098820</name>
</gene>
<evidence type="ECO:0000256" key="5">
    <source>
        <dbReference type="ARBA" id="ARBA00022741"/>
    </source>
</evidence>
<keyword evidence="4" id="KW-0813">Transport</keyword>
<dbReference type="GO" id="GO:0005525">
    <property type="term" value="F:GTP binding"/>
    <property type="evidence" value="ECO:0007669"/>
    <property type="project" value="UniProtKB-KW"/>
</dbReference>
<evidence type="ECO:0000256" key="3">
    <source>
        <dbReference type="ARBA" id="ARBA00007507"/>
    </source>
</evidence>
<dbReference type="PANTHER" id="PTHR45684">
    <property type="entry name" value="RE74312P"/>
    <property type="match status" value="1"/>
</dbReference>
<dbReference type="Pfam" id="PF00025">
    <property type="entry name" value="Arf"/>
    <property type="match status" value="2"/>
</dbReference>
<dbReference type="EMBL" id="CM001221">
    <property type="protein sequence ID" value="AET01046.1"/>
    <property type="molecule type" value="Genomic_DNA"/>
</dbReference>
<keyword evidence="10" id="KW-0342">GTP-binding</keyword>
<dbReference type="Gene3D" id="3.40.50.300">
    <property type="entry name" value="P-loop containing nucleotide triphosphate hydrolases"/>
    <property type="match status" value="2"/>
</dbReference>
<evidence type="ECO:0000256" key="8">
    <source>
        <dbReference type="ARBA" id="ARBA00022927"/>
    </source>
</evidence>
<evidence type="ECO:0000313" key="11">
    <source>
        <dbReference type="EMBL" id="AET01046.1"/>
    </source>
</evidence>
<evidence type="ECO:0000256" key="6">
    <source>
        <dbReference type="ARBA" id="ARBA00022824"/>
    </source>
</evidence>
<sequence>MLKDERLVHHQPTQHPTAEELSIGKIKFKTFDLGGHQIPQSLSTKKIPKKIEIPTETNQSKIGEVVVNRLVHHQPTQHPTAEELSIGKIKFKTFDLGGHQIPQSLSTKKIPKKIEIPTETNQSKIGEVVVNVWQRL</sequence>
<dbReference type="HOGENOM" id="CLU_1878511_0_0_1"/>
<name>G7KFC9_MEDTR</name>
<accession>G7KFC9</accession>
<dbReference type="STRING" id="3880.G7KFC9"/>
<reference evidence="12" key="3">
    <citation type="submission" date="2015-04" db="UniProtKB">
        <authorList>
            <consortium name="EnsemblPlants"/>
        </authorList>
    </citation>
    <scope>IDENTIFICATION</scope>
    <source>
        <strain evidence="12">cv. Jemalong A17</strain>
    </source>
</reference>
<keyword evidence="6" id="KW-0256">Endoplasmic reticulum</keyword>
<organism evidence="11 13">
    <name type="scientific">Medicago truncatula</name>
    <name type="common">Barrel medic</name>
    <name type="synonym">Medicago tribuloides</name>
    <dbReference type="NCBI Taxonomy" id="3880"/>
    <lineage>
        <taxon>Eukaryota</taxon>
        <taxon>Viridiplantae</taxon>
        <taxon>Streptophyta</taxon>
        <taxon>Embryophyta</taxon>
        <taxon>Tracheophyta</taxon>
        <taxon>Spermatophyta</taxon>
        <taxon>Magnoliopsida</taxon>
        <taxon>eudicotyledons</taxon>
        <taxon>Gunneridae</taxon>
        <taxon>Pentapetalae</taxon>
        <taxon>rosids</taxon>
        <taxon>fabids</taxon>
        <taxon>Fabales</taxon>
        <taxon>Fabaceae</taxon>
        <taxon>Papilionoideae</taxon>
        <taxon>50 kb inversion clade</taxon>
        <taxon>NPAAA clade</taxon>
        <taxon>Hologalegina</taxon>
        <taxon>IRL clade</taxon>
        <taxon>Trifolieae</taxon>
        <taxon>Medicago</taxon>
    </lineage>
</organism>
<evidence type="ECO:0000313" key="12">
    <source>
        <dbReference type="EnsemblPlants" id="AET01046"/>
    </source>
</evidence>
<comment type="similarity">
    <text evidence="3">Belongs to the small GTPase superfamily. SAR1 family.</text>
</comment>
<evidence type="ECO:0000256" key="2">
    <source>
        <dbReference type="ARBA" id="ARBA00004555"/>
    </source>
</evidence>
<evidence type="ECO:0000256" key="9">
    <source>
        <dbReference type="ARBA" id="ARBA00023034"/>
    </source>
</evidence>
<keyword evidence="13" id="KW-1185">Reference proteome</keyword>
<dbReference type="InterPro" id="IPR027417">
    <property type="entry name" value="P-loop_NTPase"/>
</dbReference>
<dbReference type="eggNOG" id="KOG0077">
    <property type="taxonomic scope" value="Eukaryota"/>
</dbReference>
<dbReference type="GO" id="GO:0003924">
    <property type="term" value="F:GTPase activity"/>
    <property type="evidence" value="ECO:0007669"/>
    <property type="project" value="InterPro"/>
</dbReference>
<reference evidence="11 13" key="1">
    <citation type="journal article" date="2011" name="Nature">
        <title>The Medicago genome provides insight into the evolution of rhizobial symbioses.</title>
        <authorList>
            <person name="Young N.D."/>
            <person name="Debelle F."/>
            <person name="Oldroyd G.E."/>
            <person name="Geurts R."/>
            <person name="Cannon S.B."/>
            <person name="Udvardi M.K."/>
            <person name="Benedito V.A."/>
            <person name="Mayer K.F."/>
            <person name="Gouzy J."/>
            <person name="Schoof H."/>
            <person name="Van de Peer Y."/>
            <person name="Proost S."/>
            <person name="Cook D.R."/>
            <person name="Meyers B.C."/>
            <person name="Spannagl M."/>
            <person name="Cheung F."/>
            <person name="De Mita S."/>
            <person name="Krishnakumar V."/>
            <person name="Gundlach H."/>
            <person name="Zhou S."/>
            <person name="Mudge J."/>
            <person name="Bharti A.K."/>
            <person name="Murray J.D."/>
            <person name="Naoumkina M.A."/>
            <person name="Rosen B."/>
            <person name="Silverstein K.A."/>
            <person name="Tang H."/>
            <person name="Rombauts S."/>
            <person name="Zhao P.X."/>
            <person name="Zhou P."/>
            <person name="Barbe V."/>
            <person name="Bardou P."/>
            <person name="Bechner M."/>
            <person name="Bellec A."/>
            <person name="Berger A."/>
            <person name="Berges H."/>
            <person name="Bidwell S."/>
            <person name="Bisseling T."/>
            <person name="Choisne N."/>
            <person name="Couloux A."/>
            <person name="Denny R."/>
            <person name="Deshpande S."/>
            <person name="Dai X."/>
            <person name="Doyle J.J."/>
            <person name="Dudez A.M."/>
            <person name="Farmer A.D."/>
            <person name="Fouteau S."/>
            <person name="Franken C."/>
            <person name="Gibelin C."/>
            <person name="Gish J."/>
            <person name="Goldstein S."/>
            <person name="Gonzalez A.J."/>
            <person name="Green P.J."/>
            <person name="Hallab A."/>
            <person name="Hartog M."/>
            <person name="Hua A."/>
            <person name="Humphray S.J."/>
            <person name="Jeong D.H."/>
            <person name="Jing Y."/>
            <person name="Jocker A."/>
            <person name="Kenton S.M."/>
            <person name="Kim D.J."/>
            <person name="Klee K."/>
            <person name="Lai H."/>
            <person name="Lang C."/>
            <person name="Lin S."/>
            <person name="Macmil S.L."/>
            <person name="Magdelenat G."/>
            <person name="Matthews L."/>
            <person name="McCorrison J."/>
            <person name="Monaghan E.L."/>
            <person name="Mun J.H."/>
            <person name="Najar F.Z."/>
            <person name="Nicholson C."/>
            <person name="Noirot C."/>
            <person name="O'Bleness M."/>
            <person name="Paule C.R."/>
            <person name="Poulain J."/>
            <person name="Prion F."/>
            <person name="Qin B."/>
            <person name="Qu C."/>
            <person name="Retzel E.F."/>
            <person name="Riddle C."/>
            <person name="Sallet E."/>
            <person name="Samain S."/>
            <person name="Samson N."/>
            <person name="Sanders I."/>
            <person name="Saurat O."/>
            <person name="Scarpelli C."/>
            <person name="Schiex T."/>
            <person name="Segurens B."/>
            <person name="Severin A.J."/>
            <person name="Sherrier D.J."/>
            <person name="Shi R."/>
            <person name="Sims S."/>
            <person name="Singer S.R."/>
            <person name="Sinharoy S."/>
            <person name="Sterck L."/>
            <person name="Viollet A."/>
            <person name="Wang B.B."/>
            <person name="Wang K."/>
            <person name="Wang M."/>
            <person name="Wang X."/>
            <person name="Warfsmann J."/>
            <person name="Weissenbach J."/>
            <person name="White D.D."/>
            <person name="White J.D."/>
            <person name="Wiley G.B."/>
            <person name="Wincker P."/>
            <person name="Xing Y."/>
            <person name="Yang L."/>
            <person name="Yao Z."/>
            <person name="Ying F."/>
            <person name="Zhai J."/>
            <person name="Zhou L."/>
            <person name="Zuber A."/>
            <person name="Denarie J."/>
            <person name="Dixon R.A."/>
            <person name="May G.D."/>
            <person name="Schwartz D.C."/>
            <person name="Rogers J."/>
            <person name="Quetier F."/>
            <person name="Town C.D."/>
            <person name="Roe B.A."/>
        </authorList>
    </citation>
    <scope>NUCLEOTIDE SEQUENCE [LARGE SCALE GENOMIC DNA]</scope>
    <source>
        <strain evidence="11">A17</strain>
        <strain evidence="12 13">cv. Jemalong A17</strain>
    </source>
</reference>
<dbReference type="AlphaFoldDB" id="G7KFC9"/>
<dbReference type="GO" id="GO:0005794">
    <property type="term" value="C:Golgi apparatus"/>
    <property type="evidence" value="ECO:0007669"/>
    <property type="project" value="UniProtKB-SubCell"/>
</dbReference>
<comment type="subcellular location">
    <subcellularLocation>
        <location evidence="1">Endoplasmic reticulum</location>
    </subcellularLocation>
    <subcellularLocation>
        <location evidence="2">Golgi apparatus</location>
    </subcellularLocation>
</comment>
<dbReference type="GO" id="GO:0006886">
    <property type="term" value="P:intracellular protein transport"/>
    <property type="evidence" value="ECO:0007669"/>
    <property type="project" value="InterPro"/>
</dbReference>
<dbReference type="EnsemblPlants" id="AET01046">
    <property type="protein sequence ID" value="AET01046"/>
    <property type="gene ID" value="MTR_5g098820"/>
</dbReference>
<dbReference type="GO" id="GO:0016192">
    <property type="term" value="P:vesicle-mediated transport"/>
    <property type="evidence" value="ECO:0007669"/>
    <property type="project" value="UniProtKB-KW"/>
</dbReference>
<keyword evidence="9" id="KW-0333">Golgi apparatus</keyword>
<evidence type="ECO:0000256" key="4">
    <source>
        <dbReference type="ARBA" id="ARBA00022448"/>
    </source>
</evidence>
<evidence type="ECO:0000256" key="10">
    <source>
        <dbReference type="ARBA" id="ARBA00023134"/>
    </source>
</evidence>
<keyword evidence="8" id="KW-0653">Protein transport</keyword>
<dbReference type="InterPro" id="IPR006687">
    <property type="entry name" value="Small_GTPase_SAR1"/>
</dbReference>
<reference evidence="11 13" key="2">
    <citation type="journal article" date="2014" name="BMC Genomics">
        <title>An improved genome release (version Mt4.0) for the model legume Medicago truncatula.</title>
        <authorList>
            <person name="Tang H."/>
            <person name="Krishnakumar V."/>
            <person name="Bidwell S."/>
            <person name="Rosen B."/>
            <person name="Chan A."/>
            <person name="Zhou S."/>
            <person name="Gentzbittel L."/>
            <person name="Childs K.L."/>
            <person name="Yandell M."/>
            <person name="Gundlach H."/>
            <person name="Mayer K.F."/>
            <person name="Schwartz D.C."/>
            <person name="Town C.D."/>
        </authorList>
    </citation>
    <scope>GENOME REANNOTATION</scope>
    <source>
        <strain evidence="12 13">cv. Jemalong A17</strain>
    </source>
</reference>
<evidence type="ECO:0000256" key="7">
    <source>
        <dbReference type="ARBA" id="ARBA00022892"/>
    </source>
</evidence>
<dbReference type="PaxDb" id="3880-AET01046"/>
<keyword evidence="7" id="KW-0931">ER-Golgi transport</keyword>